<dbReference type="Proteomes" id="UP000828390">
    <property type="component" value="Unassembled WGS sequence"/>
</dbReference>
<reference evidence="2" key="2">
    <citation type="submission" date="2020-11" db="EMBL/GenBank/DDBJ databases">
        <authorList>
            <person name="McCartney M.A."/>
            <person name="Auch B."/>
            <person name="Kono T."/>
            <person name="Mallez S."/>
            <person name="Becker A."/>
            <person name="Gohl D.M."/>
            <person name="Silverstein K.A.T."/>
            <person name="Koren S."/>
            <person name="Bechman K.B."/>
            <person name="Herman A."/>
            <person name="Abrahante J.E."/>
            <person name="Garbe J."/>
        </authorList>
    </citation>
    <scope>NUCLEOTIDE SEQUENCE</scope>
    <source>
        <strain evidence="2">Duluth1</strain>
        <tissue evidence="2">Whole animal</tissue>
    </source>
</reference>
<proteinExistence type="predicted"/>
<dbReference type="EMBL" id="JAIWYP010000002">
    <property type="protein sequence ID" value="KAH3861692.1"/>
    <property type="molecule type" value="Genomic_DNA"/>
</dbReference>
<evidence type="ECO:0000313" key="3">
    <source>
        <dbReference type="Proteomes" id="UP000828390"/>
    </source>
</evidence>
<feature type="domain" description="VWFD" evidence="1">
    <location>
        <begin position="1"/>
        <end position="57"/>
    </location>
</feature>
<evidence type="ECO:0000313" key="2">
    <source>
        <dbReference type="EMBL" id="KAH3861692.1"/>
    </source>
</evidence>
<reference evidence="2" key="1">
    <citation type="journal article" date="2019" name="bioRxiv">
        <title>The Genome of the Zebra Mussel, Dreissena polymorpha: A Resource for Invasive Species Research.</title>
        <authorList>
            <person name="McCartney M.A."/>
            <person name="Auch B."/>
            <person name="Kono T."/>
            <person name="Mallez S."/>
            <person name="Zhang Y."/>
            <person name="Obille A."/>
            <person name="Becker A."/>
            <person name="Abrahante J.E."/>
            <person name="Garbe J."/>
            <person name="Badalamenti J.P."/>
            <person name="Herman A."/>
            <person name="Mangelson H."/>
            <person name="Liachko I."/>
            <person name="Sullivan S."/>
            <person name="Sone E.D."/>
            <person name="Koren S."/>
            <person name="Silverstein K.A.T."/>
            <person name="Beckman K.B."/>
            <person name="Gohl D.M."/>
        </authorList>
    </citation>
    <scope>NUCLEOTIDE SEQUENCE</scope>
    <source>
        <strain evidence="2">Duluth1</strain>
        <tissue evidence="2">Whole animal</tissue>
    </source>
</reference>
<sequence length="57" mass="6536">MSMTIPRKYHSSMYQSAGLYGNNDGDPTNDFQLPNGTVLSNNMTDRMIYHYAEQCKK</sequence>
<dbReference type="AlphaFoldDB" id="A0A9D4RCH9"/>
<gene>
    <name evidence="2" type="ORF">DPMN_024626</name>
</gene>
<dbReference type="InterPro" id="IPR001846">
    <property type="entry name" value="VWF_type-D"/>
</dbReference>
<evidence type="ECO:0000259" key="1">
    <source>
        <dbReference type="PROSITE" id="PS51233"/>
    </source>
</evidence>
<accession>A0A9D4RCH9</accession>
<protein>
    <recommendedName>
        <fullName evidence="1">VWFD domain-containing protein</fullName>
    </recommendedName>
</protein>
<keyword evidence="3" id="KW-1185">Reference proteome</keyword>
<name>A0A9D4RCH9_DREPO</name>
<organism evidence="2 3">
    <name type="scientific">Dreissena polymorpha</name>
    <name type="common">Zebra mussel</name>
    <name type="synonym">Mytilus polymorpha</name>
    <dbReference type="NCBI Taxonomy" id="45954"/>
    <lineage>
        <taxon>Eukaryota</taxon>
        <taxon>Metazoa</taxon>
        <taxon>Spiralia</taxon>
        <taxon>Lophotrochozoa</taxon>
        <taxon>Mollusca</taxon>
        <taxon>Bivalvia</taxon>
        <taxon>Autobranchia</taxon>
        <taxon>Heteroconchia</taxon>
        <taxon>Euheterodonta</taxon>
        <taxon>Imparidentia</taxon>
        <taxon>Neoheterodontei</taxon>
        <taxon>Myida</taxon>
        <taxon>Dreissenoidea</taxon>
        <taxon>Dreissenidae</taxon>
        <taxon>Dreissena</taxon>
    </lineage>
</organism>
<comment type="caution">
    <text evidence="2">The sequence shown here is derived from an EMBL/GenBank/DDBJ whole genome shotgun (WGS) entry which is preliminary data.</text>
</comment>
<dbReference type="PROSITE" id="PS51233">
    <property type="entry name" value="VWFD"/>
    <property type="match status" value="1"/>
</dbReference>